<dbReference type="Proteomes" id="UP000436006">
    <property type="component" value="Unassembled WGS sequence"/>
</dbReference>
<dbReference type="AlphaFoldDB" id="A0A7K1SJQ2"/>
<comment type="caution">
    <text evidence="2">The sequence shown here is derived from an EMBL/GenBank/DDBJ whole genome shotgun (WGS) entry which is preliminary data.</text>
</comment>
<name>A0A7K1SJQ2_9BACT</name>
<sequence>MKSYWGIDLGGTKIEGVVLSAPSPDAVLVRKRIDTEAHNGYDHILHQIVKLIDMLKDETGIKPERIGFATPGTFDPARQAMKNCNTTVLNGKPMKQDLGRLLGLPVEIANDANCLALAEATMGIVPEVVPDYQTVFGVIMGTGVGGGIVVRSRHSKPYGRPFVLNGLQGLGGEWGHNTLEENGYPCYCGKRGCVEQVLSGPALQRYYQQVSKEERTMQEIMERYQQGNDLVASQTVNRLLEYFGRGISVIINILDPDVIVLGGGLGNVDLLYTEGVERARKYVFNSRELNNRILKPKLGDSAGVFGAAML</sequence>
<dbReference type="PANTHER" id="PTHR18964">
    <property type="entry name" value="ROK (REPRESSOR, ORF, KINASE) FAMILY"/>
    <property type="match status" value="1"/>
</dbReference>
<organism evidence="2 3">
    <name type="scientific">Spirosoma arboris</name>
    <dbReference type="NCBI Taxonomy" id="2682092"/>
    <lineage>
        <taxon>Bacteria</taxon>
        <taxon>Pseudomonadati</taxon>
        <taxon>Bacteroidota</taxon>
        <taxon>Cytophagia</taxon>
        <taxon>Cytophagales</taxon>
        <taxon>Cytophagaceae</taxon>
        <taxon>Spirosoma</taxon>
    </lineage>
</organism>
<dbReference type="PANTHER" id="PTHR18964:SF149">
    <property type="entry name" value="BIFUNCTIONAL UDP-N-ACETYLGLUCOSAMINE 2-EPIMERASE_N-ACETYLMANNOSAMINE KINASE"/>
    <property type="match status" value="1"/>
</dbReference>
<evidence type="ECO:0000313" key="2">
    <source>
        <dbReference type="EMBL" id="MVM34037.1"/>
    </source>
</evidence>
<reference evidence="2 3" key="1">
    <citation type="submission" date="2019-12" db="EMBL/GenBank/DDBJ databases">
        <title>Spirosoma sp. HMF4905 genome sequencing and assembly.</title>
        <authorList>
            <person name="Kang H."/>
            <person name="Cha I."/>
            <person name="Kim H."/>
            <person name="Joh K."/>
        </authorList>
    </citation>
    <scope>NUCLEOTIDE SEQUENCE [LARGE SCALE GENOMIC DNA]</scope>
    <source>
        <strain evidence="2 3">HMF4905</strain>
    </source>
</reference>
<accession>A0A7K1SJQ2</accession>
<gene>
    <name evidence="2" type="ORF">GO755_28650</name>
</gene>
<dbReference type="SUPFAM" id="SSF53067">
    <property type="entry name" value="Actin-like ATPase domain"/>
    <property type="match status" value="1"/>
</dbReference>
<evidence type="ECO:0000256" key="1">
    <source>
        <dbReference type="ARBA" id="ARBA00006479"/>
    </source>
</evidence>
<dbReference type="InterPro" id="IPR043129">
    <property type="entry name" value="ATPase_NBD"/>
</dbReference>
<dbReference type="InterPro" id="IPR000600">
    <property type="entry name" value="ROK"/>
</dbReference>
<dbReference type="Gene3D" id="3.30.420.40">
    <property type="match status" value="2"/>
</dbReference>
<dbReference type="RefSeq" id="WP_157588760.1">
    <property type="nucleotide sequence ID" value="NZ_WPIN01000014.1"/>
</dbReference>
<keyword evidence="3" id="KW-1185">Reference proteome</keyword>
<dbReference type="Pfam" id="PF00480">
    <property type="entry name" value="ROK"/>
    <property type="match status" value="1"/>
</dbReference>
<dbReference type="EMBL" id="WPIN01000014">
    <property type="protein sequence ID" value="MVM34037.1"/>
    <property type="molecule type" value="Genomic_DNA"/>
</dbReference>
<proteinExistence type="inferred from homology"/>
<comment type="similarity">
    <text evidence="1">Belongs to the ROK (NagC/XylR) family.</text>
</comment>
<evidence type="ECO:0000313" key="3">
    <source>
        <dbReference type="Proteomes" id="UP000436006"/>
    </source>
</evidence>
<protein>
    <submittedName>
        <fullName evidence="2">ROK family protein</fullName>
    </submittedName>
</protein>